<evidence type="ECO:0000256" key="1">
    <source>
        <dbReference type="SAM" id="MobiDB-lite"/>
    </source>
</evidence>
<evidence type="ECO:0000313" key="2">
    <source>
        <dbReference type="EMBL" id="TQL61419.1"/>
    </source>
</evidence>
<organism evidence="2 3">
    <name type="scientific">Oryzihumus leptocrescens</name>
    <dbReference type="NCBI Taxonomy" id="297536"/>
    <lineage>
        <taxon>Bacteria</taxon>
        <taxon>Bacillati</taxon>
        <taxon>Actinomycetota</taxon>
        <taxon>Actinomycetes</taxon>
        <taxon>Micrococcales</taxon>
        <taxon>Intrasporangiaceae</taxon>
        <taxon>Oryzihumus</taxon>
    </lineage>
</organism>
<dbReference type="AlphaFoldDB" id="A0A542ZMC3"/>
<feature type="region of interest" description="Disordered" evidence="1">
    <location>
        <begin position="207"/>
        <end position="261"/>
    </location>
</feature>
<feature type="region of interest" description="Disordered" evidence="1">
    <location>
        <begin position="119"/>
        <end position="158"/>
    </location>
</feature>
<name>A0A542ZMC3_9MICO</name>
<keyword evidence="3" id="KW-1185">Reference proteome</keyword>
<dbReference type="RefSeq" id="WP_141789206.1">
    <property type="nucleotide sequence ID" value="NZ_BAAAKX010000001.1"/>
</dbReference>
<comment type="caution">
    <text evidence="2">The sequence shown here is derived from an EMBL/GenBank/DDBJ whole genome shotgun (WGS) entry which is preliminary data.</text>
</comment>
<feature type="compositionally biased region" description="Low complexity" evidence="1">
    <location>
        <begin position="123"/>
        <end position="133"/>
    </location>
</feature>
<dbReference type="EMBL" id="VFOQ01000001">
    <property type="protein sequence ID" value="TQL61419.1"/>
    <property type="molecule type" value="Genomic_DNA"/>
</dbReference>
<sequence>MPDNPHPPMDGQPGDLWLLDRLLAGEAVAASPALTALLASAASPGSPQELAGEAAAVAAFVKVGAGVSSARTRTRARRIPMFTTLLASKLAVATAAGGIAVAGTAAAAYTGFLPDGQQDLAHHSTAAPHPSSSVGSPQDRPASTPTHRATSTGTVGPDATGPAAFGLCTAHQHGGLAPTSVAYRSLAKAAGGTSRIGAYCASVTHPGHATTGHPSGAPAGHPTGDPTSRSTGAPTGHPSGAHTGRPSGAGTTHPAYSTARK</sequence>
<gene>
    <name evidence="2" type="ORF">FB474_2829</name>
</gene>
<accession>A0A542ZMC3</accession>
<evidence type="ECO:0000313" key="3">
    <source>
        <dbReference type="Proteomes" id="UP000319514"/>
    </source>
</evidence>
<feature type="compositionally biased region" description="Polar residues" evidence="1">
    <location>
        <begin position="141"/>
        <end position="154"/>
    </location>
</feature>
<dbReference type="OrthoDB" id="4955445at2"/>
<reference evidence="2 3" key="1">
    <citation type="submission" date="2019-06" db="EMBL/GenBank/DDBJ databases">
        <title>Sequencing the genomes of 1000 actinobacteria strains.</title>
        <authorList>
            <person name="Klenk H.-P."/>
        </authorList>
    </citation>
    <scope>NUCLEOTIDE SEQUENCE [LARGE SCALE GENOMIC DNA]</scope>
    <source>
        <strain evidence="2 3">DSM 18082</strain>
    </source>
</reference>
<proteinExistence type="predicted"/>
<protein>
    <submittedName>
        <fullName evidence="2">Uncharacterized protein</fullName>
    </submittedName>
</protein>
<dbReference type="Proteomes" id="UP000319514">
    <property type="component" value="Unassembled WGS sequence"/>
</dbReference>